<comment type="caution">
    <text evidence="12">The sequence shown here is derived from an EMBL/GenBank/DDBJ whole genome shotgun (WGS) entry which is preliminary data.</text>
</comment>
<evidence type="ECO:0000256" key="4">
    <source>
        <dbReference type="ARBA" id="ARBA00022723"/>
    </source>
</evidence>
<evidence type="ECO:0000256" key="3">
    <source>
        <dbReference type="ARBA" id="ARBA00022670"/>
    </source>
</evidence>
<dbReference type="InterPro" id="IPR009045">
    <property type="entry name" value="Zn_M74/Hedgehog-like"/>
</dbReference>
<keyword evidence="9" id="KW-0961">Cell wall biogenesis/degradation</keyword>
<keyword evidence="7" id="KW-0862">Zinc</keyword>
<evidence type="ECO:0000313" key="13">
    <source>
        <dbReference type="Proteomes" id="UP000584642"/>
    </source>
</evidence>
<evidence type="ECO:0000256" key="6">
    <source>
        <dbReference type="ARBA" id="ARBA00022801"/>
    </source>
</evidence>
<dbReference type="Proteomes" id="UP000584642">
    <property type="component" value="Unassembled WGS sequence"/>
</dbReference>
<comment type="similarity">
    <text evidence="10">Belongs to the peptidase M15 family.</text>
</comment>
<sequence length="195" mass="21823">MNFEGTDYTDQTLKRRSFLKLALGAVACAAGSSALMIPNSASAFTAGGSVRRLALVSRNTHERFDDVYWSNGSYVPDALRRLDVLLRDHKANQICKFDPDLFDVLWQVQQRLDTTEPFEVVCGYRSRRTNALARRRTRGVAKESYHIRGMAIDVRMHERSVRAIAAEGKALEAGGVGVYTRSGFVHLDTGPVRTW</sequence>
<keyword evidence="5" id="KW-0732">Signal</keyword>
<protein>
    <recommendedName>
        <fullName evidence="11">Murein endopeptidase K</fullName>
    </recommendedName>
</protein>
<name>A0ABX2TA83_9PROT</name>
<gene>
    <name evidence="12" type="ORF">HND93_15870</name>
</gene>
<comment type="pathway">
    <text evidence="2">Cell wall biogenesis; cell wall polysaccharide biosynthesis.</text>
</comment>
<evidence type="ECO:0000256" key="10">
    <source>
        <dbReference type="ARBA" id="ARBA00093448"/>
    </source>
</evidence>
<evidence type="ECO:0000256" key="11">
    <source>
        <dbReference type="ARBA" id="ARBA00093666"/>
    </source>
</evidence>
<dbReference type="RefSeq" id="WP_180282974.1">
    <property type="nucleotide sequence ID" value="NZ_JABFDB010000011.1"/>
</dbReference>
<evidence type="ECO:0000256" key="5">
    <source>
        <dbReference type="ARBA" id="ARBA00022729"/>
    </source>
</evidence>
<dbReference type="EMBL" id="JABFDB010000011">
    <property type="protein sequence ID" value="NYZ21195.1"/>
    <property type="molecule type" value="Genomic_DNA"/>
</dbReference>
<keyword evidence="4" id="KW-0479">Metal-binding</keyword>
<dbReference type="NCBIfam" id="TIGR01409">
    <property type="entry name" value="TAT_signal_seq"/>
    <property type="match status" value="1"/>
</dbReference>
<dbReference type="InterPro" id="IPR019546">
    <property type="entry name" value="TAT_signal_bac_arc"/>
</dbReference>
<organism evidence="12 13">
    <name type="scientific">Azospirillum oleiclasticum</name>
    <dbReference type="NCBI Taxonomy" id="2735135"/>
    <lineage>
        <taxon>Bacteria</taxon>
        <taxon>Pseudomonadati</taxon>
        <taxon>Pseudomonadota</taxon>
        <taxon>Alphaproteobacteria</taxon>
        <taxon>Rhodospirillales</taxon>
        <taxon>Azospirillaceae</taxon>
        <taxon>Azospirillum</taxon>
    </lineage>
</organism>
<comment type="cofactor">
    <cofactor evidence="1">
        <name>Zn(2+)</name>
        <dbReference type="ChEBI" id="CHEBI:29105"/>
    </cofactor>
</comment>
<dbReference type="Gene3D" id="3.30.1380.10">
    <property type="match status" value="1"/>
</dbReference>
<proteinExistence type="inferred from homology"/>
<evidence type="ECO:0000256" key="9">
    <source>
        <dbReference type="ARBA" id="ARBA00023316"/>
    </source>
</evidence>
<reference evidence="12 13" key="1">
    <citation type="submission" date="2020-05" db="EMBL/GenBank/DDBJ databases">
        <title>Azospirillum oleiclasticum sp. nov, a nitrogen-fixing and heavy crude oil-emulsifying bacterium isolated from the crude oil of Yumen Oilfield.</title>
        <authorList>
            <person name="Wu D."/>
            <person name="Cai M."/>
            <person name="Zhang X."/>
        </authorList>
    </citation>
    <scope>NUCLEOTIDE SEQUENCE [LARGE SCALE GENOMIC DNA]</scope>
    <source>
        <strain evidence="12 13">ROY-1-1-2</strain>
    </source>
</reference>
<accession>A0ABX2TA83</accession>
<keyword evidence="8" id="KW-0482">Metalloprotease</keyword>
<keyword evidence="13" id="KW-1185">Reference proteome</keyword>
<evidence type="ECO:0000256" key="1">
    <source>
        <dbReference type="ARBA" id="ARBA00001947"/>
    </source>
</evidence>
<dbReference type="PANTHER" id="PTHR37425">
    <property type="match status" value="1"/>
</dbReference>
<dbReference type="Pfam" id="PF05951">
    <property type="entry name" value="Peptidase_M15_2"/>
    <property type="match status" value="1"/>
</dbReference>
<dbReference type="PROSITE" id="PS51318">
    <property type="entry name" value="TAT"/>
    <property type="match status" value="1"/>
</dbReference>
<evidence type="ECO:0000256" key="8">
    <source>
        <dbReference type="ARBA" id="ARBA00023049"/>
    </source>
</evidence>
<evidence type="ECO:0000256" key="2">
    <source>
        <dbReference type="ARBA" id="ARBA00004776"/>
    </source>
</evidence>
<evidence type="ECO:0000256" key="7">
    <source>
        <dbReference type="ARBA" id="ARBA00022833"/>
    </source>
</evidence>
<dbReference type="PANTHER" id="PTHR37425:SF1">
    <property type="entry name" value="OUTER MEMBRANE PROTEIN"/>
    <property type="match status" value="1"/>
</dbReference>
<evidence type="ECO:0000313" key="12">
    <source>
        <dbReference type="EMBL" id="NYZ21195.1"/>
    </source>
</evidence>
<dbReference type="InterPro" id="IPR010275">
    <property type="entry name" value="MepK"/>
</dbReference>
<keyword evidence="3" id="KW-0645">Protease</keyword>
<dbReference type="SUPFAM" id="SSF55166">
    <property type="entry name" value="Hedgehog/DD-peptidase"/>
    <property type="match status" value="1"/>
</dbReference>
<dbReference type="InterPro" id="IPR006311">
    <property type="entry name" value="TAT_signal"/>
</dbReference>
<keyword evidence="6" id="KW-0378">Hydrolase</keyword>